<dbReference type="SUPFAM" id="SSF143422">
    <property type="entry name" value="Transposase IS200-like"/>
    <property type="match status" value="1"/>
</dbReference>
<dbReference type="GO" id="GO:0006313">
    <property type="term" value="P:DNA transposition"/>
    <property type="evidence" value="ECO:0007669"/>
    <property type="project" value="InterPro"/>
</dbReference>
<dbReference type="GO" id="GO:0004803">
    <property type="term" value="F:transposase activity"/>
    <property type="evidence" value="ECO:0007669"/>
    <property type="project" value="InterPro"/>
</dbReference>
<dbReference type="Gene3D" id="3.30.70.1290">
    <property type="entry name" value="Transposase IS200-like"/>
    <property type="match status" value="1"/>
</dbReference>
<dbReference type="SMART" id="SM01321">
    <property type="entry name" value="Y1_Tnp"/>
    <property type="match status" value="1"/>
</dbReference>
<dbReference type="InterPro" id="IPR002686">
    <property type="entry name" value="Transposase_17"/>
</dbReference>
<dbReference type="InterPro" id="IPR052715">
    <property type="entry name" value="RAYT_transposase"/>
</dbReference>
<accession>A0A2T4DV21</accession>
<evidence type="ECO:0000313" key="3">
    <source>
        <dbReference type="Proteomes" id="UP000240608"/>
    </source>
</evidence>
<dbReference type="EMBL" id="PYVU01000008">
    <property type="protein sequence ID" value="PTB97681.1"/>
    <property type="molecule type" value="Genomic_DNA"/>
</dbReference>
<dbReference type="Proteomes" id="UP000240608">
    <property type="component" value="Unassembled WGS sequence"/>
</dbReference>
<dbReference type="GO" id="GO:0043565">
    <property type="term" value="F:sequence-specific DNA binding"/>
    <property type="evidence" value="ECO:0007669"/>
    <property type="project" value="TreeGrafter"/>
</dbReference>
<dbReference type="PANTHER" id="PTHR36966">
    <property type="entry name" value="REP-ASSOCIATED TYROSINE TRANSPOSASE"/>
    <property type="match status" value="1"/>
</dbReference>
<feature type="domain" description="Transposase IS200-like" evidence="1">
    <location>
        <begin position="2"/>
        <end position="133"/>
    </location>
</feature>
<proteinExistence type="predicted"/>
<comment type="caution">
    <text evidence="2">The sequence shown here is derived from an EMBL/GenBank/DDBJ whole genome shotgun (WGS) entry which is preliminary data.</text>
</comment>
<dbReference type="AlphaFoldDB" id="A0A2T4DV21"/>
<evidence type="ECO:0000259" key="1">
    <source>
        <dbReference type="SMART" id="SM01321"/>
    </source>
</evidence>
<dbReference type="InterPro" id="IPR036515">
    <property type="entry name" value="Transposase_17_sf"/>
</dbReference>
<reference evidence="2 3" key="1">
    <citation type="submission" date="2018-03" db="EMBL/GenBank/DDBJ databases">
        <title>Cross-interface Injection: A General Nanoliter Liquid Handling Method Applied to Single Cells Genome Amplification Automated Nanoliter Liquid Handling Applied to Single Cell Multiple Displacement Amplification.</title>
        <authorList>
            <person name="Yun J."/>
            <person name="Xu P."/>
            <person name="Xu J."/>
            <person name="Dai X."/>
            <person name="Wang Y."/>
            <person name="Zheng X."/>
            <person name="Cao C."/>
            <person name="Yi Q."/>
            <person name="Zhu Y."/>
            <person name="Wang L."/>
            <person name="Dong Z."/>
            <person name="Huang Y."/>
            <person name="Huang L."/>
            <person name="Du W."/>
        </authorList>
    </citation>
    <scope>NUCLEOTIDE SEQUENCE [LARGE SCALE GENOMIC DNA]</scope>
    <source>
        <strain evidence="2 3">Z-D1-2</strain>
    </source>
</reference>
<gene>
    <name evidence="2" type="ORF">C9994_01815</name>
</gene>
<organism evidence="2 3">
    <name type="scientific">Marivirga lumbricoides</name>
    <dbReference type="NCBI Taxonomy" id="1046115"/>
    <lineage>
        <taxon>Bacteria</taxon>
        <taxon>Pseudomonadati</taxon>
        <taxon>Bacteroidota</taxon>
        <taxon>Cytophagia</taxon>
        <taxon>Cytophagales</taxon>
        <taxon>Marivirgaceae</taxon>
        <taxon>Marivirga</taxon>
    </lineage>
</organism>
<protein>
    <submittedName>
        <fullName evidence="2">Transposase</fullName>
    </submittedName>
</protein>
<name>A0A2T4DV21_9BACT</name>
<sequence length="173" mass="20884">MSLGEIYFWTCTIKDWKKLLARDKYKQIITDSLKQLVDKELITLYSFVIMPNHIHLVWRLNKLNGKEMPHASFNKVTAHLIIKDLKLNHPKVLPYFQVKEKERQFRIWQRDPLAILMDNKFKVEQKIEYIHLNPLQDKWNLASFPEDYQWSSAKFYETGIDDFNMLTDYRTGF</sequence>
<evidence type="ECO:0000313" key="2">
    <source>
        <dbReference type="EMBL" id="PTB97681.1"/>
    </source>
</evidence>
<dbReference type="PANTHER" id="PTHR36966:SF1">
    <property type="entry name" value="REP-ASSOCIATED TYROSINE TRANSPOSASE"/>
    <property type="match status" value="1"/>
</dbReference>